<name>M6USH9_9LEPT</name>
<gene>
    <name evidence="1" type="ORF">LEP1GSC187_1510</name>
</gene>
<dbReference type="Proteomes" id="UP000012160">
    <property type="component" value="Unassembled WGS sequence"/>
</dbReference>
<proteinExistence type="predicted"/>
<organism evidence="1 2">
    <name type="scientific">Leptospira santarosai str. ZUN179</name>
    <dbReference type="NCBI Taxonomy" id="1049985"/>
    <lineage>
        <taxon>Bacteria</taxon>
        <taxon>Pseudomonadati</taxon>
        <taxon>Spirochaetota</taxon>
        <taxon>Spirochaetia</taxon>
        <taxon>Leptospirales</taxon>
        <taxon>Leptospiraceae</taxon>
        <taxon>Leptospira</taxon>
    </lineage>
</organism>
<dbReference type="EMBL" id="AHOQ02000029">
    <property type="protein sequence ID" value="EMO45726.1"/>
    <property type="molecule type" value="Genomic_DNA"/>
</dbReference>
<accession>M6USH9</accession>
<reference evidence="1 2" key="1">
    <citation type="submission" date="2013-01" db="EMBL/GenBank/DDBJ databases">
        <authorList>
            <person name="Harkins D.M."/>
            <person name="Durkin A.S."/>
            <person name="Brinkac L.M."/>
            <person name="Haft D.H."/>
            <person name="Selengut J.D."/>
            <person name="Sanka R."/>
            <person name="DePew J."/>
            <person name="Purushe J."/>
            <person name="Matthias M.A."/>
            <person name="Vinetz J.M."/>
            <person name="Sutton G.G."/>
            <person name="Nierman W.C."/>
            <person name="Fouts D.E."/>
        </authorList>
    </citation>
    <scope>NUCLEOTIDE SEQUENCE [LARGE SCALE GENOMIC DNA]</scope>
    <source>
        <strain evidence="1 2">ZUN179</strain>
    </source>
</reference>
<evidence type="ECO:0000313" key="2">
    <source>
        <dbReference type="Proteomes" id="UP000012160"/>
    </source>
</evidence>
<sequence>MKKGIVTKILLFIQMYKENNSVGIGDMMDWKLAEILFLDKM</sequence>
<dbReference type="AlphaFoldDB" id="M6USH9"/>
<protein>
    <submittedName>
        <fullName evidence="1">Uncharacterized protein</fullName>
    </submittedName>
</protein>
<evidence type="ECO:0000313" key="1">
    <source>
        <dbReference type="EMBL" id="EMO45726.1"/>
    </source>
</evidence>
<comment type="caution">
    <text evidence="1">The sequence shown here is derived from an EMBL/GenBank/DDBJ whole genome shotgun (WGS) entry which is preliminary data.</text>
</comment>